<dbReference type="EMBL" id="JBHRSE010000094">
    <property type="protein sequence ID" value="MFC3024876.1"/>
    <property type="molecule type" value="Genomic_DNA"/>
</dbReference>
<dbReference type="SUPFAM" id="SSF51735">
    <property type="entry name" value="NAD(P)-binding Rossmann-fold domains"/>
    <property type="match status" value="1"/>
</dbReference>
<protein>
    <submittedName>
        <fullName evidence="4">Gfo/Idh/MocA family protein</fullName>
    </submittedName>
</protein>
<gene>
    <name evidence="4" type="ORF">ACFODT_13730</name>
</gene>
<dbReference type="PANTHER" id="PTHR22604:SF105">
    <property type="entry name" value="TRANS-1,2-DIHYDROBENZENE-1,2-DIOL DEHYDROGENASE"/>
    <property type="match status" value="1"/>
</dbReference>
<evidence type="ECO:0000256" key="2">
    <source>
        <dbReference type="ARBA" id="ARBA00023002"/>
    </source>
</evidence>
<evidence type="ECO:0000313" key="4">
    <source>
        <dbReference type="EMBL" id="MFC3024876.1"/>
    </source>
</evidence>
<dbReference type="Gene3D" id="3.40.50.720">
    <property type="entry name" value="NAD(P)-binding Rossmann-like Domain"/>
    <property type="match status" value="1"/>
</dbReference>
<dbReference type="SUPFAM" id="SSF55347">
    <property type="entry name" value="Glyceraldehyde-3-phosphate dehydrogenase-like, C-terminal domain"/>
    <property type="match status" value="1"/>
</dbReference>
<sequence length="338" mass="37209">MNKSEVRWGIAGVGHIAHRFVNDLVNHCPNALFYGAAARHSARAKTFVEQFDGQVSYDSYVSLAHDPNIDVVYIATIHPAHKPLIELYLNHGKHVLVEKPALTNVADWDAMMSLAEQKGLLLIEAMKTLTFPAYRALRQWIQDKQLVIDHVEAAFGGVVPVDDNSRLFDAHLCGGASLDVGVYPLWLYADLCECLGQPMGTLTTEFMQDNPQSQVDDTAIYHFSGAVSGKIGGSITRELSKVATLTGPDLTITIAEKWWNPKNITIHYQGEEHRIDTSPCGGGFEHEIIHMTDLIRQQATSSDIIKKRVGRQVIACVEAALSANGFTHLTQINGVATQ</sequence>
<dbReference type="Proteomes" id="UP001595384">
    <property type="component" value="Unassembled WGS sequence"/>
</dbReference>
<dbReference type="InterPro" id="IPR050984">
    <property type="entry name" value="Gfo/Idh/MocA_domain"/>
</dbReference>
<accession>A0ABV7CDF9</accession>
<organism evidence="4 5">
    <name type="scientific">Vibrio zhugei</name>
    <dbReference type="NCBI Taxonomy" id="2479546"/>
    <lineage>
        <taxon>Bacteria</taxon>
        <taxon>Pseudomonadati</taxon>
        <taxon>Pseudomonadota</taxon>
        <taxon>Gammaproteobacteria</taxon>
        <taxon>Vibrionales</taxon>
        <taxon>Vibrionaceae</taxon>
        <taxon>Vibrio</taxon>
    </lineage>
</organism>
<evidence type="ECO:0000256" key="1">
    <source>
        <dbReference type="ARBA" id="ARBA00010928"/>
    </source>
</evidence>
<evidence type="ECO:0000259" key="3">
    <source>
        <dbReference type="Pfam" id="PF01408"/>
    </source>
</evidence>
<proteinExistence type="inferred from homology"/>
<evidence type="ECO:0000313" key="5">
    <source>
        <dbReference type="Proteomes" id="UP001595384"/>
    </source>
</evidence>
<keyword evidence="5" id="KW-1185">Reference proteome</keyword>
<reference evidence="5" key="1">
    <citation type="journal article" date="2019" name="Int. J. Syst. Evol. Microbiol.">
        <title>The Global Catalogue of Microorganisms (GCM) 10K type strain sequencing project: providing services to taxonomists for standard genome sequencing and annotation.</title>
        <authorList>
            <consortium name="The Broad Institute Genomics Platform"/>
            <consortium name="The Broad Institute Genome Sequencing Center for Infectious Disease"/>
            <person name="Wu L."/>
            <person name="Ma J."/>
        </authorList>
    </citation>
    <scope>NUCLEOTIDE SEQUENCE [LARGE SCALE GENOMIC DNA]</scope>
    <source>
        <strain evidence="5">KCTC 62784</strain>
    </source>
</reference>
<dbReference type="PANTHER" id="PTHR22604">
    <property type="entry name" value="OXIDOREDUCTASES"/>
    <property type="match status" value="1"/>
</dbReference>
<feature type="domain" description="Gfo/Idh/MocA-like oxidoreductase N-terminal" evidence="3">
    <location>
        <begin position="6"/>
        <end position="123"/>
    </location>
</feature>
<keyword evidence="2" id="KW-0560">Oxidoreductase</keyword>
<dbReference type="Gene3D" id="3.30.360.10">
    <property type="entry name" value="Dihydrodipicolinate Reductase, domain 2"/>
    <property type="match status" value="1"/>
</dbReference>
<dbReference type="RefSeq" id="WP_123014339.1">
    <property type="nucleotide sequence ID" value="NZ_AP024912.1"/>
</dbReference>
<name>A0ABV7CDF9_9VIBR</name>
<dbReference type="InterPro" id="IPR036291">
    <property type="entry name" value="NAD(P)-bd_dom_sf"/>
</dbReference>
<dbReference type="InterPro" id="IPR000683">
    <property type="entry name" value="Gfo/Idh/MocA-like_OxRdtase_N"/>
</dbReference>
<comment type="caution">
    <text evidence="4">The sequence shown here is derived from an EMBL/GenBank/DDBJ whole genome shotgun (WGS) entry which is preliminary data.</text>
</comment>
<dbReference type="Pfam" id="PF01408">
    <property type="entry name" value="GFO_IDH_MocA"/>
    <property type="match status" value="1"/>
</dbReference>
<comment type="similarity">
    <text evidence="1">Belongs to the Gfo/Idh/MocA family.</text>
</comment>